<keyword evidence="1" id="KW-0472">Membrane</keyword>
<keyword evidence="3" id="KW-1185">Reference proteome</keyword>
<organism evidence="2 3">
    <name type="scientific">Agrococcus casei LMG 22410</name>
    <dbReference type="NCBI Taxonomy" id="1255656"/>
    <lineage>
        <taxon>Bacteria</taxon>
        <taxon>Bacillati</taxon>
        <taxon>Actinomycetota</taxon>
        <taxon>Actinomycetes</taxon>
        <taxon>Micrococcales</taxon>
        <taxon>Microbacteriaceae</taxon>
        <taxon>Agrococcus</taxon>
    </lineage>
</organism>
<feature type="transmembrane region" description="Helical" evidence="1">
    <location>
        <begin position="266"/>
        <end position="284"/>
    </location>
</feature>
<gene>
    <name evidence="2" type="ORF">CZ674_04285</name>
</gene>
<dbReference type="AlphaFoldDB" id="A0A1R4FFN5"/>
<feature type="transmembrane region" description="Helical" evidence="1">
    <location>
        <begin position="170"/>
        <end position="190"/>
    </location>
</feature>
<keyword evidence="1" id="KW-0812">Transmembrane</keyword>
<evidence type="ECO:0000313" key="3">
    <source>
        <dbReference type="Proteomes" id="UP000195787"/>
    </source>
</evidence>
<feature type="transmembrane region" description="Helical" evidence="1">
    <location>
        <begin position="224"/>
        <end position="243"/>
    </location>
</feature>
<dbReference type="Pfam" id="PF07907">
    <property type="entry name" value="YibE_F"/>
    <property type="match status" value="1"/>
</dbReference>
<name>A0A1R4FFN5_9MICO</name>
<reference evidence="2 3" key="1">
    <citation type="submission" date="2017-02" db="EMBL/GenBank/DDBJ databases">
        <authorList>
            <person name="Peterson S.W."/>
        </authorList>
    </citation>
    <scope>NUCLEOTIDE SEQUENCE [LARGE SCALE GENOMIC DNA]</scope>
    <source>
        <strain evidence="2 3">LMG 22410</strain>
    </source>
</reference>
<dbReference type="OrthoDB" id="5846312at2"/>
<dbReference type="GeneID" id="303172423"/>
<feature type="transmembrane region" description="Helical" evidence="1">
    <location>
        <begin position="147"/>
        <end position="163"/>
    </location>
</feature>
<dbReference type="EMBL" id="FUHU01000021">
    <property type="protein sequence ID" value="SJM54716.1"/>
    <property type="molecule type" value="Genomic_DNA"/>
</dbReference>
<dbReference type="PANTHER" id="PTHR41771:SF1">
    <property type="entry name" value="MEMBRANE PROTEIN"/>
    <property type="match status" value="1"/>
</dbReference>
<feature type="transmembrane region" description="Helical" evidence="1">
    <location>
        <begin position="367"/>
        <end position="390"/>
    </location>
</feature>
<accession>A0A1R4FFN5</accession>
<dbReference type="PANTHER" id="PTHR41771">
    <property type="entry name" value="MEMBRANE PROTEIN-RELATED"/>
    <property type="match status" value="1"/>
</dbReference>
<keyword evidence="1" id="KW-1133">Transmembrane helix</keyword>
<evidence type="ECO:0000313" key="2">
    <source>
        <dbReference type="EMBL" id="SJM54716.1"/>
    </source>
</evidence>
<feature type="transmembrane region" description="Helical" evidence="1">
    <location>
        <begin position="23"/>
        <end position="43"/>
    </location>
</feature>
<dbReference type="InterPro" id="IPR012507">
    <property type="entry name" value="YibE_F"/>
</dbReference>
<feature type="transmembrane region" description="Helical" evidence="1">
    <location>
        <begin position="196"/>
        <end position="217"/>
    </location>
</feature>
<feature type="transmembrane region" description="Helical" evidence="1">
    <location>
        <begin position="322"/>
        <end position="347"/>
    </location>
</feature>
<protein>
    <submittedName>
        <fullName evidence="2">Putative membrane protein, YibE/F-like family</fullName>
    </submittedName>
</protein>
<proteinExistence type="predicted"/>
<dbReference type="Proteomes" id="UP000195787">
    <property type="component" value="Unassembled WGS sequence"/>
</dbReference>
<dbReference type="RefSeq" id="WP_086991314.1">
    <property type="nucleotide sequence ID" value="NZ_FUHU01000021.1"/>
</dbReference>
<sequence length="414" mass="43693">MAAGHSHDEPSAEPLRAGRIRRILLFITVPLAVLTAIGIGLLWPQEAPINSRAYYTTGATMATVEVVSVDGAGCGVEVPADPTPGSGQQMCVEVTEGIDVGQTVPMVVPAQFLEAVEDGTALQAVRHEQQDSGDVRFVFVDIERTTPMFWLLGIYGLLVLAVARWRGLGAILGLSASVGTLIVWVIPALMSGQPPMLVTLVGVSAMLFFSVYLAHGISIRTTTALLGTFGGVALAIVIAMWQVRSTGLSTSGDEAEATILTMLPDVSLQSLLVCGIVIAGLGALNDVTITQASAVWELHATDPSMTRTQLFRRAMRIGADHIASTVYTLAFAYAGTALATLVVLMTLDRGPLETLMSSELASEIVRTVVASIGLIVAIPVTTLLATVLVMPRKSDDVDEQPRGARLPSAFDDDF</sequence>
<evidence type="ECO:0000256" key="1">
    <source>
        <dbReference type="SAM" id="Phobius"/>
    </source>
</evidence>